<dbReference type="InterPro" id="IPR000326">
    <property type="entry name" value="PAP2/HPO"/>
</dbReference>
<dbReference type="GO" id="GO:0008195">
    <property type="term" value="F:phosphatidate phosphatase activity"/>
    <property type="evidence" value="ECO:0007669"/>
    <property type="project" value="TreeGrafter"/>
</dbReference>
<dbReference type="GO" id="GO:0006644">
    <property type="term" value="P:phospholipid metabolic process"/>
    <property type="evidence" value="ECO:0007669"/>
    <property type="project" value="InterPro"/>
</dbReference>
<evidence type="ECO:0000256" key="7">
    <source>
        <dbReference type="SAM" id="SignalP"/>
    </source>
</evidence>
<dbReference type="EMBL" id="CATQJA010002635">
    <property type="protein sequence ID" value="CAJ0575038.1"/>
    <property type="molecule type" value="Genomic_DNA"/>
</dbReference>
<feature type="transmembrane region" description="Helical" evidence="6">
    <location>
        <begin position="217"/>
        <end position="238"/>
    </location>
</feature>
<dbReference type="InterPro" id="IPR043216">
    <property type="entry name" value="PAP-like"/>
</dbReference>
<protein>
    <recommendedName>
        <fullName evidence="8">Phosphatidic acid phosphatase type 2/haloperoxidase domain-containing protein</fullName>
    </recommendedName>
</protein>
<dbReference type="Gene3D" id="1.20.144.10">
    <property type="entry name" value="Phosphatidic acid phosphatase type 2/haloperoxidase"/>
    <property type="match status" value="1"/>
</dbReference>
<keyword evidence="3 6" id="KW-0812">Transmembrane</keyword>
<dbReference type="GO" id="GO:0005886">
    <property type="term" value="C:plasma membrane"/>
    <property type="evidence" value="ECO:0007669"/>
    <property type="project" value="TreeGrafter"/>
</dbReference>
<feature type="transmembrane region" description="Helical" evidence="6">
    <location>
        <begin position="348"/>
        <end position="365"/>
    </location>
</feature>
<dbReference type="PANTHER" id="PTHR10165:SF201">
    <property type="entry name" value="PHOSPHATIDIC ACID PHOSPHATASE TYPE 2_HALOPEROXIDASE DOMAIN-CONTAINING PROTEIN"/>
    <property type="match status" value="1"/>
</dbReference>
<feature type="domain" description="Phosphatidic acid phosphatase type 2/haloperoxidase" evidence="8">
    <location>
        <begin position="217"/>
        <end position="361"/>
    </location>
</feature>
<evidence type="ECO:0000256" key="1">
    <source>
        <dbReference type="ARBA" id="ARBA00004141"/>
    </source>
</evidence>
<dbReference type="SUPFAM" id="SSF48317">
    <property type="entry name" value="Acid phosphatase/Vanadium-dependent haloperoxidase"/>
    <property type="match status" value="1"/>
</dbReference>
<comment type="similarity">
    <text evidence="2">Belongs to the PA-phosphatase related phosphoesterase family.</text>
</comment>
<evidence type="ECO:0000256" key="6">
    <source>
        <dbReference type="SAM" id="Phobius"/>
    </source>
</evidence>
<accession>A0AA36CTH6</accession>
<dbReference type="GO" id="GO:0007165">
    <property type="term" value="P:signal transduction"/>
    <property type="evidence" value="ECO:0007669"/>
    <property type="project" value="TreeGrafter"/>
</dbReference>
<dbReference type="Proteomes" id="UP001177023">
    <property type="component" value="Unassembled WGS sequence"/>
</dbReference>
<keyword evidence="4 6" id="KW-1133">Transmembrane helix</keyword>
<keyword evidence="7" id="KW-0732">Signal</keyword>
<evidence type="ECO:0000259" key="8">
    <source>
        <dbReference type="SMART" id="SM00014"/>
    </source>
</evidence>
<dbReference type="PANTHER" id="PTHR10165">
    <property type="entry name" value="LIPID PHOSPHATE PHOSPHATASE"/>
    <property type="match status" value="1"/>
</dbReference>
<organism evidence="9 10">
    <name type="scientific">Mesorhabditis spiculigera</name>
    <dbReference type="NCBI Taxonomy" id="96644"/>
    <lineage>
        <taxon>Eukaryota</taxon>
        <taxon>Metazoa</taxon>
        <taxon>Ecdysozoa</taxon>
        <taxon>Nematoda</taxon>
        <taxon>Chromadorea</taxon>
        <taxon>Rhabditida</taxon>
        <taxon>Rhabditina</taxon>
        <taxon>Rhabditomorpha</taxon>
        <taxon>Rhabditoidea</taxon>
        <taxon>Rhabditidae</taxon>
        <taxon>Mesorhabditinae</taxon>
        <taxon>Mesorhabditis</taxon>
    </lineage>
</organism>
<dbReference type="GO" id="GO:0046839">
    <property type="term" value="P:phospholipid dephosphorylation"/>
    <property type="evidence" value="ECO:0007669"/>
    <property type="project" value="TreeGrafter"/>
</dbReference>
<feature type="signal peptide" evidence="7">
    <location>
        <begin position="1"/>
        <end position="19"/>
    </location>
</feature>
<feature type="transmembrane region" description="Helical" evidence="6">
    <location>
        <begin position="289"/>
        <end position="306"/>
    </location>
</feature>
<feature type="transmembrane region" description="Helical" evidence="6">
    <location>
        <begin position="318"/>
        <end position="336"/>
    </location>
</feature>
<feature type="non-terminal residue" evidence="9">
    <location>
        <position position="411"/>
    </location>
</feature>
<reference evidence="9" key="1">
    <citation type="submission" date="2023-06" db="EMBL/GenBank/DDBJ databases">
        <authorList>
            <person name="Delattre M."/>
        </authorList>
    </citation>
    <scope>NUCLEOTIDE SEQUENCE</scope>
    <source>
        <strain evidence="9">AF72</strain>
    </source>
</reference>
<gene>
    <name evidence="9" type="ORF">MSPICULIGERA_LOCUS13355</name>
</gene>
<keyword evidence="5 6" id="KW-0472">Membrane</keyword>
<evidence type="ECO:0000256" key="2">
    <source>
        <dbReference type="ARBA" id="ARBA00008816"/>
    </source>
</evidence>
<dbReference type="AlphaFoldDB" id="A0AA36CTH6"/>
<evidence type="ECO:0000256" key="3">
    <source>
        <dbReference type="ARBA" id="ARBA00022692"/>
    </source>
</evidence>
<evidence type="ECO:0000256" key="5">
    <source>
        <dbReference type="ARBA" id="ARBA00023136"/>
    </source>
</evidence>
<proteinExistence type="inferred from homology"/>
<dbReference type="InterPro" id="IPR036938">
    <property type="entry name" value="PAP2/HPO_sf"/>
</dbReference>
<evidence type="ECO:0000313" key="10">
    <source>
        <dbReference type="Proteomes" id="UP001177023"/>
    </source>
</evidence>
<sequence length="411" mass="46219">MLSLLIFIICLFACALSQATINCYQCTTSASGDDFSDECSDRNTTCQGYYCTKGPDAKSNGMYRGCSNTPPIDNSAVSDCRTVTNQNNAILGNCYCNNIDFCNGIPEKFGLAPGSRTITAMIDDLIVVNVSIVILLVARHFAKMIPYVELGFNCDETDIAWPSRGDTIPSRLMFTIYFVILAVMVPITELSLVKTVGGRIKFIRFRKFEMHPYIPKVLFFYAAFGCSALATSVAANIFKRTSSRLRPNFLDTCRPANLSEICPPCSRNYIASVVCLAETSKDEHFSFPSGHAAHSANFAIFLILYLHRRMKLWTIVRAYAQYTIFLLTTFVCLTRIRDFKHRYTDVIGGWIFGAIIAFGMIHLILRNFRKYRYYIHTEDELVESTEAVTRPNTPTNYGALHHTRSIACLVK</sequence>
<evidence type="ECO:0000256" key="4">
    <source>
        <dbReference type="ARBA" id="ARBA00022989"/>
    </source>
</evidence>
<dbReference type="SMART" id="SM00014">
    <property type="entry name" value="acidPPc"/>
    <property type="match status" value="1"/>
</dbReference>
<feature type="transmembrane region" description="Helical" evidence="6">
    <location>
        <begin position="172"/>
        <end position="196"/>
    </location>
</feature>
<dbReference type="Pfam" id="PF01569">
    <property type="entry name" value="PAP2"/>
    <property type="match status" value="1"/>
</dbReference>
<comment type="subcellular location">
    <subcellularLocation>
        <location evidence="1">Membrane</location>
        <topology evidence="1">Multi-pass membrane protein</topology>
    </subcellularLocation>
</comment>
<keyword evidence="10" id="KW-1185">Reference proteome</keyword>
<evidence type="ECO:0000313" key="9">
    <source>
        <dbReference type="EMBL" id="CAJ0575038.1"/>
    </source>
</evidence>
<comment type="caution">
    <text evidence="9">The sequence shown here is derived from an EMBL/GenBank/DDBJ whole genome shotgun (WGS) entry which is preliminary data.</text>
</comment>
<name>A0AA36CTH6_9BILA</name>
<feature type="chain" id="PRO_5041234935" description="Phosphatidic acid phosphatase type 2/haloperoxidase domain-containing protein" evidence="7">
    <location>
        <begin position="20"/>
        <end position="411"/>
    </location>
</feature>